<dbReference type="Proteomes" id="UP000231252">
    <property type="component" value="Unassembled WGS sequence"/>
</dbReference>
<organism evidence="1 2">
    <name type="scientific">candidate division WWE3 bacterium CG08_land_8_20_14_0_20_41_10</name>
    <dbReference type="NCBI Taxonomy" id="1975085"/>
    <lineage>
        <taxon>Bacteria</taxon>
        <taxon>Katanobacteria</taxon>
    </lineage>
</organism>
<sequence>ANKLRRPSYISLYTILQEKGVVFQPYSSIFVVDSRSQEIELEGQKYIYRKIKDDILLNPLGIETLGEVSKATVERAICDKLYLDGLEYFDNLRGVDWEVMTKLNAEVYGYSKVITDFIERSKP</sequence>
<dbReference type="AlphaFoldDB" id="A0A2H0XD23"/>
<comment type="caution">
    <text evidence="1">The sequence shown here is derived from an EMBL/GenBank/DDBJ whole genome shotgun (WGS) entry which is preliminary data.</text>
</comment>
<proteinExistence type="predicted"/>
<evidence type="ECO:0000313" key="2">
    <source>
        <dbReference type="Proteomes" id="UP000231252"/>
    </source>
</evidence>
<protein>
    <submittedName>
        <fullName evidence="1">Uncharacterized protein</fullName>
    </submittedName>
</protein>
<gene>
    <name evidence="1" type="ORF">COT50_03995</name>
</gene>
<dbReference type="EMBL" id="PEYU01000089">
    <property type="protein sequence ID" value="PIS22059.1"/>
    <property type="molecule type" value="Genomic_DNA"/>
</dbReference>
<evidence type="ECO:0000313" key="1">
    <source>
        <dbReference type="EMBL" id="PIS22059.1"/>
    </source>
</evidence>
<feature type="non-terminal residue" evidence="1">
    <location>
        <position position="1"/>
    </location>
</feature>
<reference evidence="2" key="1">
    <citation type="submission" date="2017-09" db="EMBL/GenBank/DDBJ databases">
        <title>Depth-based differentiation of microbial function through sediment-hosted aquifers and enrichment of novel symbionts in the deep terrestrial subsurface.</title>
        <authorList>
            <person name="Probst A.J."/>
            <person name="Ladd B."/>
            <person name="Jarett J.K."/>
            <person name="Geller-Mcgrath D.E."/>
            <person name="Sieber C.M.K."/>
            <person name="Emerson J.B."/>
            <person name="Anantharaman K."/>
            <person name="Thomas B.C."/>
            <person name="Malmstrom R."/>
            <person name="Stieglmeier M."/>
            <person name="Klingl A."/>
            <person name="Woyke T."/>
            <person name="Ryan C.M."/>
            <person name="Banfield J.F."/>
        </authorList>
    </citation>
    <scope>NUCLEOTIDE SEQUENCE [LARGE SCALE GENOMIC DNA]</scope>
</reference>
<name>A0A2H0XD23_UNCKA</name>
<accession>A0A2H0XD23</accession>